<keyword evidence="6 8" id="KW-1133">Transmembrane helix</keyword>
<comment type="subcellular location">
    <subcellularLocation>
        <location evidence="1">Cell membrane</location>
        <topology evidence="1">Multi-pass membrane protein</topology>
    </subcellularLocation>
</comment>
<feature type="transmembrane region" description="Helical" evidence="8">
    <location>
        <begin position="131"/>
        <end position="155"/>
    </location>
</feature>
<feature type="transmembrane region" description="Helical" evidence="8">
    <location>
        <begin position="55"/>
        <end position="85"/>
    </location>
</feature>
<keyword evidence="3" id="KW-1003">Cell membrane</keyword>
<dbReference type="GO" id="GO:0008360">
    <property type="term" value="P:regulation of cell shape"/>
    <property type="evidence" value="ECO:0007669"/>
    <property type="project" value="UniProtKB-KW"/>
</dbReference>
<evidence type="ECO:0000313" key="9">
    <source>
        <dbReference type="EMBL" id="AQT70115.1"/>
    </source>
</evidence>
<evidence type="ECO:0000256" key="5">
    <source>
        <dbReference type="ARBA" id="ARBA00022960"/>
    </source>
</evidence>
<proteinExistence type="inferred from homology"/>
<keyword evidence="4 8" id="KW-0812">Transmembrane</keyword>
<evidence type="ECO:0000256" key="8">
    <source>
        <dbReference type="SAM" id="Phobius"/>
    </source>
</evidence>
<dbReference type="RefSeq" id="WP_146663728.1">
    <property type="nucleotide sequence ID" value="NZ_CP019791.1"/>
</dbReference>
<dbReference type="GO" id="GO:0005886">
    <property type="term" value="C:plasma membrane"/>
    <property type="evidence" value="ECO:0007669"/>
    <property type="project" value="UniProtKB-SubCell"/>
</dbReference>
<evidence type="ECO:0000256" key="7">
    <source>
        <dbReference type="ARBA" id="ARBA00023136"/>
    </source>
</evidence>
<keyword evidence="5" id="KW-0133">Cell shape</keyword>
<organism evidence="9 10">
    <name type="scientific">Anaerohalosphaera lusitana</name>
    <dbReference type="NCBI Taxonomy" id="1936003"/>
    <lineage>
        <taxon>Bacteria</taxon>
        <taxon>Pseudomonadati</taxon>
        <taxon>Planctomycetota</taxon>
        <taxon>Phycisphaerae</taxon>
        <taxon>Sedimentisphaerales</taxon>
        <taxon>Anaerohalosphaeraceae</taxon>
        <taxon>Anaerohalosphaera</taxon>
    </lineage>
</organism>
<dbReference type="Pfam" id="PF04093">
    <property type="entry name" value="MreD"/>
    <property type="match status" value="1"/>
</dbReference>
<feature type="transmembrane region" description="Helical" evidence="8">
    <location>
        <begin position="31"/>
        <end position="48"/>
    </location>
</feature>
<evidence type="ECO:0000313" key="10">
    <source>
        <dbReference type="Proteomes" id="UP000189674"/>
    </source>
</evidence>
<keyword evidence="7 8" id="KW-0472">Membrane</keyword>
<dbReference type="AlphaFoldDB" id="A0A1U9NQL7"/>
<dbReference type="STRING" id="1936003.STSP2_03319"/>
<feature type="transmembrane region" description="Helical" evidence="8">
    <location>
        <begin position="97"/>
        <end position="119"/>
    </location>
</feature>
<evidence type="ECO:0000256" key="3">
    <source>
        <dbReference type="ARBA" id="ARBA00022475"/>
    </source>
</evidence>
<dbReference type="Proteomes" id="UP000189674">
    <property type="component" value="Chromosome"/>
</dbReference>
<keyword evidence="10" id="KW-1185">Reference proteome</keyword>
<dbReference type="OrthoDB" id="287856at2"/>
<evidence type="ECO:0000256" key="2">
    <source>
        <dbReference type="ARBA" id="ARBA00007776"/>
    </source>
</evidence>
<evidence type="ECO:0000256" key="1">
    <source>
        <dbReference type="ARBA" id="ARBA00004651"/>
    </source>
</evidence>
<reference evidence="10" key="1">
    <citation type="submission" date="2017-02" db="EMBL/GenBank/DDBJ databases">
        <title>Comparative genomics and description of representatives of a novel lineage of planctomycetes thriving in anoxic sediments.</title>
        <authorList>
            <person name="Spring S."/>
            <person name="Bunk B."/>
            <person name="Sproer C."/>
        </authorList>
    </citation>
    <scope>NUCLEOTIDE SEQUENCE [LARGE SCALE GENOMIC DNA]</scope>
    <source>
        <strain evidence="10">ST-NAGAB-D1</strain>
    </source>
</reference>
<gene>
    <name evidence="9" type="ORF">STSP2_03319</name>
</gene>
<evidence type="ECO:0000256" key="6">
    <source>
        <dbReference type="ARBA" id="ARBA00022989"/>
    </source>
</evidence>
<protein>
    <submittedName>
        <fullName evidence="9">Rod shape-determining protein MreD</fullName>
    </submittedName>
</protein>
<dbReference type="EMBL" id="CP019791">
    <property type="protein sequence ID" value="AQT70115.1"/>
    <property type="molecule type" value="Genomic_DNA"/>
</dbReference>
<sequence length="169" mass="18286">MKWIVFIILLITFALLDAGNALNYIALGGTNIRPAMLLILMLFFAINCERHTAILVSFAAGFMADAAGLTVGPHIVAFGIIGYVASTLQRDMVMQSYVRQCFTILIIGAFALAGVRGLMMLKPDLQTASNLTALIGTIIYSAIAGPLVWTVLTWLSPLVGIDRLRSNRI</sequence>
<name>A0A1U9NQL7_9BACT</name>
<evidence type="ECO:0000256" key="4">
    <source>
        <dbReference type="ARBA" id="ARBA00022692"/>
    </source>
</evidence>
<comment type="similarity">
    <text evidence="2">Belongs to the MreD family.</text>
</comment>
<dbReference type="NCBIfam" id="TIGR03426">
    <property type="entry name" value="shape_MreD"/>
    <property type="match status" value="1"/>
</dbReference>
<dbReference type="KEGG" id="alus:STSP2_03319"/>
<accession>A0A1U9NQL7</accession>
<dbReference type="InterPro" id="IPR007227">
    <property type="entry name" value="Cell_shape_determining_MreD"/>
</dbReference>